<evidence type="ECO:0000313" key="2">
    <source>
        <dbReference type="EMBL" id="PPU73119.1"/>
    </source>
</evidence>
<evidence type="ECO:0000259" key="1">
    <source>
        <dbReference type="Pfam" id="PF18602"/>
    </source>
</evidence>
<organism evidence="2 3">
    <name type="scientific">Xanthomonas melonis</name>
    <dbReference type="NCBI Taxonomy" id="56456"/>
    <lineage>
        <taxon>Bacteria</taxon>
        <taxon>Pseudomonadati</taxon>
        <taxon>Pseudomonadota</taxon>
        <taxon>Gammaproteobacteria</taxon>
        <taxon>Lysobacterales</taxon>
        <taxon>Lysobacteraceae</taxon>
        <taxon>Xanthomonas</taxon>
    </lineage>
</organism>
<dbReference type="EMBL" id="MDEH01000004">
    <property type="protein sequence ID" value="PPU73119.1"/>
    <property type="molecule type" value="Genomic_DNA"/>
</dbReference>
<dbReference type="Gene3D" id="1.10.890.40">
    <property type="match status" value="1"/>
</dbReference>
<comment type="caution">
    <text evidence="2">The sequence shown here is derived from an EMBL/GenBank/DDBJ whole genome shotgun (WGS) entry which is preliminary data.</text>
</comment>
<protein>
    <recommendedName>
        <fullName evidence="1">Rap1a immunity protein domain-containing protein</fullName>
    </recommendedName>
</protein>
<dbReference type="Pfam" id="PF18602">
    <property type="entry name" value="Rap1a"/>
    <property type="match status" value="1"/>
</dbReference>
<sequence>MEGKLGDPAHDGPARRQLSSARARAYIEGVADATSGVRWCGAGKVLPHELVDRVYTYHRGLPATQLQQSAATLVVDALAQAFPCASRP</sequence>
<reference evidence="2 3" key="1">
    <citation type="submission" date="2016-08" db="EMBL/GenBank/DDBJ databases">
        <authorList>
            <person name="Seilhamer J.J."/>
        </authorList>
    </citation>
    <scope>NUCLEOTIDE SEQUENCE [LARGE SCALE GENOMIC DNA]</scope>
    <source>
        <strain evidence="2 3">CFBP4644</strain>
    </source>
</reference>
<evidence type="ECO:0000313" key="3">
    <source>
        <dbReference type="Proteomes" id="UP000239865"/>
    </source>
</evidence>
<feature type="domain" description="Rap1a immunity protein" evidence="1">
    <location>
        <begin position="12"/>
        <end position="84"/>
    </location>
</feature>
<proteinExistence type="predicted"/>
<dbReference type="OrthoDB" id="8292907at2"/>
<dbReference type="Proteomes" id="UP000239865">
    <property type="component" value="Unassembled WGS sequence"/>
</dbReference>
<accession>A0A2S7DH32</accession>
<dbReference type="InterPro" id="IPR041238">
    <property type="entry name" value="Rap1a"/>
</dbReference>
<dbReference type="AlphaFoldDB" id="A0A2S7DH32"/>
<gene>
    <name evidence="2" type="ORF">XmelCFBP4644_09615</name>
</gene>
<name>A0A2S7DH32_9XANT</name>